<evidence type="ECO:0000256" key="5">
    <source>
        <dbReference type="ARBA" id="ARBA00023015"/>
    </source>
</evidence>
<comment type="similarity">
    <text evidence="1">Belongs to the phytochrome family.</text>
</comment>
<dbReference type="Gene3D" id="3.30.450.270">
    <property type="match status" value="1"/>
</dbReference>
<dbReference type="InterPro" id="IPR003594">
    <property type="entry name" value="HATPase_dom"/>
</dbReference>
<evidence type="ECO:0000256" key="7">
    <source>
        <dbReference type="ARBA" id="ARBA00023170"/>
    </source>
</evidence>
<organism evidence="11 12">
    <name type="scientific">Heracleum sosnowskyi</name>
    <dbReference type="NCBI Taxonomy" id="360622"/>
    <lineage>
        <taxon>Eukaryota</taxon>
        <taxon>Viridiplantae</taxon>
        <taxon>Streptophyta</taxon>
        <taxon>Embryophyta</taxon>
        <taxon>Tracheophyta</taxon>
        <taxon>Spermatophyta</taxon>
        <taxon>Magnoliopsida</taxon>
        <taxon>eudicotyledons</taxon>
        <taxon>Gunneridae</taxon>
        <taxon>Pentapetalae</taxon>
        <taxon>asterids</taxon>
        <taxon>campanulids</taxon>
        <taxon>Apiales</taxon>
        <taxon>Apiaceae</taxon>
        <taxon>Apioideae</taxon>
        <taxon>apioid superclade</taxon>
        <taxon>Tordylieae</taxon>
        <taxon>Tordyliinae</taxon>
        <taxon>Heracleum</taxon>
    </lineage>
</organism>
<keyword evidence="6" id="KW-0804">Transcription</keyword>
<dbReference type="PANTHER" id="PTHR47876:SF3">
    <property type="entry name" value="PHYTOCHROME 1"/>
    <property type="match status" value="1"/>
</dbReference>
<feature type="domain" description="PAS" evidence="10">
    <location>
        <begin position="628"/>
        <end position="699"/>
    </location>
</feature>
<keyword evidence="4" id="KW-0157">Chromophore</keyword>
<evidence type="ECO:0000256" key="1">
    <source>
        <dbReference type="ARBA" id="ARBA00008235"/>
    </source>
</evidence>
<dbReference type="InterPro" id="IPR001294">
    <property type="entry name" value="Phytochrome"/>
</dbReference>
<evidence type="ECO:0000259" key="9">
    <source>
        <dbReference type="PROSITE" id="PS50109"/>
    </source>
</evidence>
<evidence type="ECO:0000256" key="6">
    <source>
        <dbReference type="ARBA" id="ARBA00023163"/>
    </source>
</evidence>
<feature type="domain" description="Phytochrome chromophore attachment site" evidence="8">
    <location>
        <begin position="238"/>
        <end position="406"/>
    </location>
</feature>
<dbReference type="PANTHER" id="PTHR47876">
    <property type="entry name" value="OS08G0260000 PROTEIN"/>
    <property type="match status" value="1"/>
</dbReference>
<dbReference type="GO" id="GO:0009881">
    <property type="term" value="F:photoreceptor activity"/>
    <property type="evidence" value="ECO:0007669"/>
    <property type="project" value="UniProtKB-KW"/>
</dbReference>
<dbReference type="InterPro" id="IPR000014">
    <property type="entry name" value="PAS"/>
</dbReference>
<dbReference type="Pfam" id="PF00360">
    <property type="entry name" value="PHY"/>
    <property type="match status" value="1"/>
</dbReference>
<dbReference type="FunFam" id="3.30.450.270:FF:000001">
    <property type="entry name" value="Phytochrome"/>
    <property type="match status" value="1"/>
</dbReference>
<keyword evidence="3" id="KW-0716">Sensory transduction</keyword>
<dbReference type="PROSITE" id="PS50109">
    <property type="entry name" value="HIS_KIN"/>
    <property type="match status" value="1"/>
</dbReference>
<dbReference type="PRINTS" id="PR01033">
    <property type="entry name" value="PHYTOCHROME"/>
</dbReference>
<dbReference type="PROSITE" id="PS50046">
    <property type="entry name" value="PHYTOCHROME_2"/>
    <property type="match status" value="1"/>
</dbReference>
<reference evidence="11" key="2">
    <citation type="submission" date="2023-05" db="EMBL/GenBank/DDBJ databases">
        <authorList>
            <person name="Schelkunov M.I."/>
        </authorList>
    </citation>
    <scope>NUCLEOTIDE SEQUENCE</scope>
    <source>
        <strain evidence="11">Hsosn_3</strain>
        <tissue evidence="11">Leaf</tissue>
    </source>
</reference>
<dbReference type="SMART" id="SM00065">
    <property type="entry name" value="GAF"/>
    <property type="match status" value="1"/>
</dbReference>
<feature type="domain" description="Histidine kinase" evidence="9">
    <location>
        <begin position="909"/>
        <end position="1127"/>
    </location>
</feature>
<sequence length="1128" mass="126402">MASRRDSTNLHGSKNEGLSLIPALGSQSQVQGQSSGTSGTDKIDNYTATAAQHQVDACLHTVFDRYQESGNSSNYLPYINTTPGSLTVSQINDYIYQLQRGGFIQPFGCLVCVKESDFSVIAFSGNAPEMLGFSPRNEIPQTLFMGVDVRTLFVPSESLMLASSIRSSQLCISNPLILHSKVFARPFYAILHQIDVGIIIDLEPLESEIPSMFVAGAMQSQKLSMWAISQLQSLPQGDLMLLCDNVVRCVREYTGYDRVMVYKFHEDEHGEVVAESKVPDLESYLGLHYPATDIPQAARYMFQQSRTRIIVDCRATFVPVIQDESLDEPLSLVRSTLRAPHGCHAQFMANMGSVGSLVMAVIIHDNDKDTGRVKDKERLWGLVVCHHKYARYITFPVRQACEYVMQAFGLQLNMEMQLSSRLIEKQILRTQTLLCGMLVRNSLPAIVTESPNIMDLVKCDGAALYFGGRSYPLGITPTEAQIKDIVEWLFACHKEVAGFSTDSLVWAKYPGANFLGPEVCGMAVARITSSDFVFWFRSNSSKEIKWGGEKHHPDHKDEEQMHPRHSFKVFMEVVKIRSLLWDDAEIDAIHSLQLIIRDLLKNVANNNDIMHDRVEDEELQGKKELSPIATEMIRLIETANAPIFAVNADGRIDGWNTKIAELTGLPADQAIGRSLIDELVYEESKVIVAKLVSQSLRGKEEKNVEIKMRKFGLDKNKMAINVVVSSCCSKDDTGNSIGVCFVGQDVTLQKDIMEKYIKLEGDYKAIIHSPNPLTPPIFGSDLNTCCFEWNYAMEKVTGWSRNRVMGLLLVGEVFGNCCKLKDQDTMTRLMIILHNAIAGQDTNAFPFLFFDRNGQSVQALLSAHKRVNIKGLIIGAFCFLQIPSPDFQQDLELERQQALGLESMQKLSYICEELKCPLSGVHFTNLNLEGSELTDNQNQLLQTRGACVKQISQIITDVDQEILDQGLYKFDKAHFLLGNMIDAVISQVMLVLKERDVQLIHNIPEEIKRLTVYGDEARIQRVLTAFLSSMANYAQEGWVVFGLQPIMQQNSDDTSNIPIDFRIGCSGEGLPPEVVQEMFHMSGWVTPEGLGLSTCRKMLSQMNGCVEYIKEPKFCYFTVKLDLPMTTK</sequence>
<dbReference type="SMART" id="SM00387">
    <property type="entry name" value="HATPase_c"/>
    <property type="match status" value="1"/>
</dbReference>
<dbReference type="Gene3D" id="3.30.450.40">
    <property type="match status" value="1"/>
</dbReference>
<proteinExistence type="inferred from homology"/>
<keyword evidence="2" id="KW-0600">Photoreceptor protein</keyword>
<dbReference type="SUPFAM" id="SSF55785">
    <property type="entry name" value="PYP-like sensor domain (PAS domain)"/>
    <property type="match status" value="3"/>
</dbReference>
<evidence type="ECO:0000256" key="4">
    <source>
        <dbReference type="ARBA" id="ARBA00022991"/>
    </source>
</evidence>
<dbReference type="AlphaFoldDB" id="A0AAD8IL37"/>
<dbReference type="Pfam" id="PF02518">
    <property type="entry name" value="HATPase_c"/>
    <property type="match status" value="1"/>
</dbReference>
<dbReference type="InterPro" id="IPR013654">
    <property type="entry name" value="PAS_2"/>
</dbReference>
<evidence type="ECO:0000313" key="12">
    <source>
        <dbReference type="Proteomes" id="UP001237642"/>
    </source>
</evidence>
<dbReference type="Gene3D" id="3.30.565.10">
    <property type="entry name" value="Histidine kinase-like ATPase, C-terminal domain"/>
    <property type="match status" value="1"/>
</dbReference>
<dbReference type="Pfam" id="PF08446">
    <property type="entry name" value="PAS_2"/>
    <property type="match status" value="1"/>
</dbReference>
<dbReference type="GO" id="GO:0006355">
    <property type="term" value="P:regulation of DNA-templated transcription"/>
    <property type="evidence" value="ECO:0007669"/>
    <property type="project" value="InterPro"/>
</dbReference>
<feature type="domain" description="PAS" evidence="10">
    <location>
        <begin position="762"/>
        <end position="814"/>
    </location>
</feature>
<gene>
    <name evidence="11" type="ORF">POM88_015664</name>
</gene>
<dbReference type="InterPro" id="IPR043150">
    <property type="entry name" value="Phytochrome_PHY_sf"/>
</dbReference>
<dbReference type="Pfam" id="PF00989">
    <property type="entry name" value="PAS"/>
    <property type="match status" value="2"/>
</dbReference>
<dbReference type="PROSITE" id="PS50112">
    <property type="entry name" value="PAS"/>
    <property type="match status" value="2"/>
</dbReference>
<evidence type="ECO:0000256" key="3">
    <source>
        <dbReference type="ARBA" id="ARBA00022606"/>
    </source>
</evidence>
<dbReference type="InterPro" id="IPR029016">
    <property type="entry name" value="GAF-like_dom_sf"/>
</dbReference>
<keyword evidence="5" id="KW-0805">Transcription regulation</keyword>
<dbReference type="Gene3D" id="3.30.450.20">
    <property type="entry name" value="PAS domain"/>
    <property type="match status" value="2"/>
</dbReference>
<dbReference type="InterPro" id="IPR035965">
    <property type="entry name" value="PAS-like_dom_sf"/>
</dbReference>
<dbReference type="InterPro" id="IPR013515">
    <property type="entry name" value="Phytochrome_cen-reg"/>
</dbReference>
<dbReference type="CDD" id="cd00130">
    <property type="entry name" value="PAS"/>
    <property type="match status" value="1"/>
</dbReference>
<dbReference type="Proteomes" id="UP001237642">
    <property type="component" value="Unassembled WGS sequence"/>
</dbReference>
<comment type="caution">
    <text evidence="11">The sequence shown here is derived from an EMBL/GenBank/DDBJ whole genome shotgun (WGS) entry which is preliminary data.</text>
</comment>
<evidence type="ECO:0000259" key="8">
    <source>
        <dbReference type="PROSITE" id="PS50046"/>
    </source>
</evidence>
<dbReference type="SUPFAM" id="SSF55874">
    <property type="entry name" value="ATPase domain of HSP90 chaperone/DNA topoisomerase II/histidine kinase"/>
    <property type="match status" value="1"/>
</dbReference>
<evidence type="ECO:0000259" key="10">
    <source>
        <dbReference type="PROSITE" id="PS50112"/>
    </source>
</evidence>
<name>A0AAD8IL37_9APIA</name>
<dbReference type="InterPro" id="IPR003018">
    <property type="entry name" value="GAF"/>
</dbReference>
<dbReference type="Pfam" id="PF01590">
    <property type="entry name" value="GAF"/>
    <property type="match status" value="1"/>
</dbReference>
<keyword evidence="7" id="KW-0675">Receptor</keyword>
<dbReference type="InterPro" id="IPR005467">
    <property type="entry name" value="His_kinase_dom"/>
</dbReference>
<dbReference type="InterPro" id="IPR013767">
    <property type="entry name" value="PAS_fold"/>
</dbReference>
<accession>A0AAD8IL37</accession>
<dbReference type="InterPro" id="IPR016132">
    <property type="entry name" value="Phyto_chromo_attachment"/>
</dbReference>
<keyword evidence="12" id="KW-1185">Reference proteome</keyword>
<dbReference type="InterPro" id="IPR036890">
    <property type="entry name" value="HATPase_C_sf"/>
</dbReference>
<dbReference type="NCBIfam" id="TIGR00229">
    <property type="entry name" value="sensory_box"/>
    <property type="match status" value="1"/>
</dbReference>
<reference evidence="11" key="1">
    <citation type="submission" date="2023-02" db="EMBL/GenBank/DDBJ databases">
        <title>Genome of toxic invasive species Heracleum sosnowskyi carries increased number of genes despite the absence of recent whole-genome duplications.</title>
        <authorList>
            <person name="Schelkunov M."/>
            <person name="Shtratnikova V."/>
            <person name="Makarenko M."/>
            <person name="Klepikova A."/>
            <person name="Omelchenko D."/>
            <person name="Novikova G."/>
            <person name="Obukhova E."/>
            <person name="Bogdanov V."/>
            <person name="Penin A."/>
            <person name="Logacheva M."/>
        </authorList>
    </citation>
    <scope>NUCLEOTIDE SEQUENCE</scope>
    <source>
        <strain evidence="11">Hsosn_3</strain>
        <tissue evidence="11">Leaf</tissue>
    </source>
</reference>
<dbReference type="SMART" id="SM00091">
    <property type="entry name" value="PAS"/>
    <property type="match status" value="2"/>
</dbReference>
<dbReference type="GO" id="GO:0009584">
    <property type="term" value="P:detection of visible light"/>
    <property type="evidence" value="ECO:0007669"/>
    <property type="project" value="InterPro"/>
</dbReference>
<dbReference type="EMBL" id="JAUIZM010000004">
    <property type="protein sequence ID" value="KAK1387486.1"/>
    <property type="molecule type" value="Genomic_DNA"/>
</dbReference>
<evidence type="ECO:0000313" key="11">
    <source>
        <dbReference type="EMBL" id="KAK1387486.1"/>
    </source>
</evidence>
<dbReference type="SUPFAM" id="SSF55781">
    <property type="entry name" value="GAF domain-like"/>
    <property type="match status" value="2"/>
</dbReference>
<evidence type="ECO:0000256" key="2">
    <source>
        <dbReference type="ARBA" id="ARBA00022543"/>
    </source>
</evidence>
<protein>
    <submittedName>
        <fullName evidence="11">Phytochrome</fullName>
    </submittedName>
</protein>